<keyword evidence="4" id="KW-0804">Transcription</keyword>
<dbReference type="GO" id="GO:0003677">
    <property type="term" value="F:DNA binding"/>
    <property type="evidence" value="ECO:0007669"/>
    <property type="project" value="UniProtKB-KW"/>
</dbReference>
<gene>
    <name evidence="6" type="ORF">SAMN02927914_04538</name>
</gene>
<dbReference type="STRING" id="1165689.SAMN02927914_04538"/>
<accession>A0A1G5ZAB5</accession>
<reference evidence="6 7" key="1">
    <citation type="submission" date="2016-10" db="EMBL/GenBank/DDBJ databases">
        <authorList>
            <person name="de Groot N.N."/>
        </authorList>
    </citation>
    <scope>NUCLEOTIDE SEQUENCE [LARGE SCALE GENOMIC DNA]</scope>
    <source>
        <strain evidence="6 7">CGMCC 1.12097</strain>
    </source>
</reference>
<dbReference type="InterPro" id="IPR005119">
    <property type="entry name" value="LysR_subst-bd"/>
</dbReference>
<dbReference type="Gene3D" id="3.40.190.10">
    <property type="entry name" value="Periplasmic binding protein-like II"/>
    <property type="match status" value="2"/>
</dbReference>
<evidence type="ECO:0000256" key="1">
    <source>
        <dbReference type="ARBA" id="ARBA00009437"/>
    </source>
</evidence>
<sequence length="300" mass="33616">MRNLDSDALAAFVAVAETGSFTAAAERLGRTQAAASMAVGRLEERLDLRLFDRGHRRVTLTPVGERLLGYARRIRAIEDEALATLLEGRNESRVRLGMPDDYLTLFGTALMQRFVPQHPTVSLDLQYDFSHRLEYMVENRELDIAIITQNAGNPKGEVIRLEKQVWCSAPNRRPEQASCVQLALFPDGCRARPQILSALEQADRRWRIVYSSSDIAGIQLAVASGDLLTVLPEAAVPAEWRKLEPEDGMPDLPLLRLAMVLPQQPRLPVRQLANFLRTEFQSTVLVPFSDRVSKPQSLPH</sequence>
<evidence type="ECO:0000256" key="3">
    <source>
        <dbReference type="ARBA" id="ARBA00023125"/>
    </source>
</evidence>
<dbReference type="RefSeq" id="WP_091582427.1">
    <property type="nucleotide sequence ID" value="NZ_FMXM01000015.1"/>
</dbReference>
<dbReference type="PANTHER" id="PTHR30579">
    <property type="entry name" value="TRANSCRIPTIONAL REGULATOR"/>
    <property type="match status" value="1"/>
</dbReference>
<protein>
    <submittedName>
        <fullName evidence="6">DNA-binding transcriptional regulator, LysR family</fullName>
    </submittedName>
</protein>
<name>A0A1G5ZAB5_9HYPH</name>
<feature type="domain" description="HTH lysR-type" evidence="5">
    <location>
        <begin position="4"/>
        <end position="61"/>
    </location>
</feature>
<evidence type="ECO:0000313" key="6">
    <source>
        <dbReference type="EMBL" id="SDA91542.1"/>
    </source>
</evidence>
<proteinExistence type="inferred from homology"/>
<evidence type="ECO:0000259" key="5">
    <source>
        <dbReference type="PROSITE" id="PS50931"/>
    </source>
</evidence>
<dbReference type="SUPFAM" id="SSF46785">
    <property type="entry name" value="Winged helix' DNA-binding domain"/>
    <property type="match status" value="1"/>
</dbReference>
<dbReference type="FunFam" id="1.10.10.10:FF:000001">
    <property type="entry name" value="LysR family transcriptional regulator"/>
    <property type="match status" value="1"/>
</dbReference>
<dbReference type="Proteomes" id="UP000198588">
    <property type="component" value="Unassembled WGS sequence"/>
</dbReference>
<keyword evidence="2" id="KW-0805">Transcription regulation</keyword>
<evidence type="ECO:0000256" key="4">
    <source>
        <dbReference type="ARBA" id="ARBA00023163"/>
    </source>
</evidence>
<dbReference type="PRINTS" id="PR00039">
    <property type="entry name" value="HTHLYSR"/>
</dbReference>
<dbReference type="PANTHER" id="PTHR30579:SF7">
    <property type="entry name" value="HTH-TYPE TRANSCRIPTIONAL REGULATOR LRHA-RELATED"/>
    <property type="match status" value="1"/>
</dbReference>
<keyword evidence="3 6" id="KW-0238">DNA-binding</keyword>
<evidence type="ECO:0000313" key="7">
    <source>
        <dbReference type="Proteomes" id="UP000198588"/>
    </source>
</evidence>
<dbReference type="Pfam" id="PF00126">
    <property type="entry name" value="HTH_1"/>
    <property type="match status" value="1"/>
</dbReference>
<dbReference type="Pfam" id="PF03466">
    <property type="entry name" value="LysR_substrate"/>
    <property type="match status" value="1"/>
</dbReference>
<organism evidence="6 7">
    <name type="scientific">Mesorhizobium qingshengii</name>
    <dbReference type="NCBI Taxonomy" id="1165689"/>
    <lineage>
        <taxon>Bacteria</taxon>
        <taxon>Pseudomonadati</taxon>
        <taxon>Pseudomonadota</taxon>
        <taxon>Alphaproteobacteria</taxon>
        <taxon>Hyphomicrobiales</taxon>
        <taxon>Phyllobacteriaceae</taxon>
        <taxon>Mesorhizobium</taxon>
    </lineage>
</organism>
<evidence type="ECO:0000256" key="2">
    <source>
        <dbReference type="ARBA" id="ARBA00023015"/>
    </source>
</evidence>
<dbReference type="InterPro" id="IPR050176">
    <property type="entry name" value="LTTR"/>
</dbReference>
<dbReference type="SUPFAM" id="SSF53850">
    <property type="entry name" value="Periplasmic binding protein-like II"/>
    <property type="match status" value="1"/>
</dbReference>
<comment type="similarity">
    <text evidence="1">Belongs to the LysR transcriptional regulatory family.</text>
</comment>
<dbReference type="EMBL" id="FMXM01000015">
    <property type="protein sequence ID" value="SDA91542.1"/>
    <property type="molecule type" value="Genomic_DNA"/>
</dbReference>
<dbReference type="InterPro" id="IPR000847">
    <property type="entry name" value="LysR_HTH_N"/>
</dbReference>
<dbReference type="GO" id="GO:0003700">
    <property type="term" value="F:DNA-binding transcription factor activity"/>
    <property type="evidence" value="ECO:0007669"/>
    <property type="project" value="InterPro"/>
</dbReference>
<dbReference type="InterPro" id="IPR036390">
    <property type="entry name" value="WH_DNA-bd_sf"/>
</dbReference>
<dbReference type="PROSITE" id="PS50931">
    <property type="entry name" value="HTH_LYSR"/>
    <property type="match status" value="1"/>
</dbReference>
<dbReference type="OrthoDB" id="9789529at2"/>
<dbReference type="InterPro" id="IPR036388">
    <property type="entry name" value="WH-like_DNA-bd_sf"/>
</dbReference>
<dbReference type="Gene3D" id="1.10.10.10">
    <property type="entry name" value="Winged helix-like DNA-binding domain superfamily/Winged helix DNA-binding domain"/>
    <property type="match status" value="1"/>
</dbReference>
<dbReference type="AlphaFoldDB" id="A0A1G5ZAB5"/>